<comment type="function">
    <text evidence="1">Involved in the TonB-dependent energy-dependent transport of various receptor-bound substrates.</text>
</comment>
<evidence type="ECO:0000256" key="9">
    <source>
        <dbReference type="ARBA" id="ARBA00022692"/>
    </source>
</evidence>
<dbReference type="InterPro" id="IPR003400">
    <property type="entry name" value="ExbD"/>
</dbReference>
<comment type="similarity">
    <text evidence="3 13">Belongs to the ExbD/TolR family.</text>
</comment>
<keyword evidence="11" id="KW-1133">Transmembrane helix</keyword>
<evidence type="ECO:0000256" key="8">
    <source>
        <dbReference type="ARBA" id="ARBA00022519"/>
    </source>
</evidence>
<evidence type="ECO:0000256" key="5">
    <source>
        <dbReference type="ARBA" id="ARBA00022090"/>
    </source>
</evidence>
<dbReference type="Pfam" id="PF02472">
    <property type="entry name" value="ExbD"/>
    <property type="match status" value="1"/>
</dbReference>
<dbReference type="GO" id="GO:0022857">
    <property type="term" value="F:transmembrane transporter activity"/>
    <property type="evidence" value="ECO:0007669"/>
    <property type="project" value="InterPro"/>
</dbReference>
<dbReference type="Proteomes" id="UP000254920">
    <property type="component" value="Unassembled WGS sequence"/>
</dbReference>
<dbReference type="Gene3D" id="3.30.420.270">
    <property type="match status" value="1"/>
</dbReference>
<dbReference type="PANTHER" id="PTHR30558:SF12">
    <property type="entry name" value="BIOPOLYMER TRANSPORT PROTEIN EXBD"/>
    <property type="match status" value="1"/>
</dbReference>
<evidence type="ECO:0000313" key="15">
    <source>
        <dbReference type="Proteomes" id="UP000254920"/>
    </source>
</evidence>
<gene>
    <name evidence="14" type="primary">expD</name>
    <name evidence="14" type="ORF">NCTC12475_00560</name>
</gene>
<comment type="subunit">
    <text evidence="4">The accessory proteins ExbB and ExbD seem to form a complex with TonB.</text>
</comment>
<comment type="subcellular location">
    <subcellularLocation>
        <location evidence="2">Cell inner membrane</location>
        <topology evidence="2">Single-pass type II membrane protein</topology>
    </subcellularLocation>
    <subcellularLocation>
        <location evidence="13">Cell membrane</location>
        <topology evidence="13">Single-pass type II membrane protein</topology>
    </subcellularLocation>
</comment>
<evidence type="ECO:0000256" key="13">
    <source>
        <dbReference type="RuleBase" id="RU003879"/>
    </source>
</evidence>
<name>A0A381DIC5_9BACT</name>
<keyword evidence="9 13" id="KW-0812">Transmembrane</keyword>
<keyword evidence="12" id="KW-0472">Membrane</keyword>
<dbReference type="RefSeq" id="WP_089182789.1">
    <property type="nucleotide sequence ID" value="NZ_CP043427.1"/>
</dbReference>
<dbReference type="EMBL" id="UFVD01000001">
    <property type="protein sequence ID" value="SUX10370.1"/>
    <property type="molecule type" value="Genomic_DNA"/>
</dbReference>
<dbReference type="NCBIfam" id="TIGR02804">
    <property type="entry name" value="ExbD_2"/>
    <property type="match status" value="1"/>
</dbReference>
<sequence length="129" mass="14623">MKRNSIKKDGLNVIPLIDIMLVLLCMVLSISTFIAQGNINIDLPKSKSGSLEKDTDIITISIDSNSTIYLNDKILSQEEFQKELSSIDRQTPIILKSDKDAKFESFVRVIDILKLNKHENFKIATQVRD</sequence>
<evidence type="ECO:0000256" key="10">
    <source>
        <dbReference type="ARBA" id="ARBA00022927"/>
    </source>
</evidence>
<keyword evidence="15" id="KW-1185">Reference proteome</keyword>
<dbReference type="PANTHER" id="PTHR30558">
    <property type="entry name" value="EXBD MEMBRANE COMPONENT OF PMF-DRIVEN MACROMOLECULE IMPORT SYSTEM"/>
    <property type="match status" value="1"/>
</dbReference>
<evidence type="ECO:0000256" key="4">
    <source>
        <dbReference type="ARBA" id="ARBA00011471"/>
    </source>
</evidence>
<dbReference type="GO" id="GO:0005886">
    <property type="term" value="C:plasma membrane"/>
    <property type="evidence" value="ECO:0007669"/>
    <property type="project" value="UniProtKB-SubCell"/>
</dbReference>
<keyword evidence="6 13" id="KW-0813">Transport</keyword>
<keyword evidence="10 13" id="KW-0653">Protein transport</keyword>
<accession>A0A381DIC5</accession>
<reference evidence="14 15" key="1">
    <citation type="submission" date="2018-06" db="EMBL/GenBank/DDBJ databases">
        <authorList>
            <consortium name="Pathogen Informatics"/>
            <person name="Doyle S."/>
        </authorList>
    </citation>
    <scope>NUCLEOTIDE SEQUENCE [LARGE SCALE GENOMIC DNA]</scope>
    <source>
        <strain evidence="14 15">NCTC12475</strain>
    </source>
</reference>
<dbReference type="GO" id="GO:0015031">
    <property type="term" value="P:protein transport"/>
    <property type="evidence" value="ECO:0007669"/>
    <property type="project" value="UniProtKB-KW"/>
</dbReference>
<evidence type="ECO:0000256" key="7">
    <source>
        <dbReference type="ARBA" id="ARBA00022475"/>
    </source>
</evidence>
<proteinExistence type="inferred from homology"/>
<keyword evidence="8" id="KW-0997">Cell inner membrane</keyword>
<evidence type="ECO:0000256" key="11">
    <source>
        <dbReference type="ARBA" id="ARBA00022989"/>
    </source>
</evidence>
<evidence type="ECO:0000256" key="3">
    <source>
        <dbReference type="ARBA" id="ARBA00005811"/>
    </source>
</evidence>
<dbReference type="STRING" id="32024.GCA_000788295_00685"/>
<evidence type="ECO:0000313" key="14">
    <source>
        <dbReference type="EMBL" id="SUX10370.1"/>
    </source>
</evidence>
<evidence type="ECO:0000256" key="1">
    <source>
        <dbReference type="ARBA" id="ARBA00003540"/>
    </source>
</evidence>
<organism evidence="14 15">
    <name type="scientific">Campylobacter sputorum subsp. sputorum</name>
    <dbReference type="NCBI Taxonomy" id="32024"/>
    <lineage>
        <taxon>Bacteria</taxon>
        <taxon>Pseudomonadati</taxon>
        <taxon>Campylobacterota</taxon>
        <taxon>Epsilonproteobacteria</taxon>
        <taxon>Campylobacterales</taxon>
        <taxon>Campylobacteraceae</taxon>
        <taxon>Campylobacter</taxon>
    </lineage>
</organism>
<protein>
    <recommendedName>
        <fullName evidence="5">Biopolymer transport protein ExbD</fullName>
    </recommendedName>
</protein>
<dbReference type="InterPro" id="IPR014171">
    <property type="entry name" value="TonB_ExbD_2"/>
</dbReference>
<dbReference type="GeneID" id="93091000"/>
<evidence type="ECO:0000256" key="2">
    <source>
        <dbReference type="ARBA" id="ARBA00004249"/>
    </source>
</evidence>
<dbReference type="OrthoDB" id="9798629at2"/>
<dbReference type="AlphaFoldDB" id="A0A381DIC5"/>
<keyword evidence="7" id="KW-1003">Cell membrane</keyword>
<evidence type="ECO:0000256" key="12">
    <source>
        <dbReference type="ARBA" id="ARBA00023136"/>
    </source>
</evidence>
<evidence type="ECO:0000256" key="6">
    <source>
        <dbReference type="ARBA" id="ARBA00022448"/>
    </source>
</evidence>